<gene>
    <name evidence="3" type="ORF">QO011_007995</name>
</gene>
<protein>
    <recommendedName>
        <fullName evidence="5">DUF3035 domain-containing protein</fullName>
    </recommendedName>
</protein>
<organism evidence="3 4">
    <name type="scientific">Labrys wisconsinensis</name>
    <dbReference type="NCBI Taxonomy" id="425677"/>
    <lineage>
        <taxon>Bacteria</taxon>
        <taxon>Pseudomonadati</taxon>
        <taxon>Pseudomonadota</taxon>
        <taxon>Alphaproteobacteria</taxon>
        <taxon>Hyphomicrobiales</taxon>
        <taxon>Xanthobacteraceae</taxon>
        <taxon>Labrys</taxon>
    </lineage>
</organism>
<comment type="caution">
    <text evidence="3">The sequence shown here is derived from an EMBL/GenBank/DDBJ whole genome shotgun (WGS) entry which is preliminary data.</text>
</comment>
<dbReference type="Proteomes" id="UP001242480">
    <property type="component" value="Unassembled WGS sequence"/>
</dbReference>
<name>A0ABU0JKZ9_9HYPH</name>
<sequence>MQTTTLRVLIVAGALASTVSFGGTAQAQELSNFIGKVLGFTDDSPQINYSERAPLVIPPKRDMRQPAANPAQADPSWPKDPDEKKRARLAKEEFTRGPGEGNAQRLTPEEQAAGVLDGPSRDQRTPSQINYDYDHASRAVSPVELNRKTALGQSSDSAPLVPGVEPPRRSLIEPPSGLRVPSAAAPLGGNEPLPSEAEEEAKKAWYQKLFE</sequence>
<evidence type="ECO:0008006" key="5">
    <source>
        <dbReference type="Google" id="ProtNLM"/>
    </source>
</evidence>
<evidence type="ECO:0000256" key="2">
    <source>
        <dbReference type="SAM" id="SignalP"/>
    </source>
</evidence>
<reference evidence="3 4" key="1">
    <citation type="submission" date="2023-07" db="EMBL/GenBank/DDBJ databases">
        <title>Genomic Encyclopedia of Type Strains, Phase IV (KMG-IV): sequencing the most valuable type-strain genomes for metagenomic binning, comparative biology and taxonomic classification.</title>
        <authorList>
            <person name="Goeker M."/>
        </authorList>
    </citation>
    <scope>NUCLEOTIDE SEQUENCE [LARGE SCALE GENOMIC DNA]</scope>
    <source>
        <strain evidence="3 4">DSM 19619</strain>
    </source>
</reference>
<dbReference type="EMBL" id="JAUSVX010000028">
    <property type="protein sequence ID" value="MDQ0474953.1"/>
    <property type="molecule type" value="Genomic_DNA"/>
</dbReference>
<feature type="chain" id="PRO_5046195174" description="DUF3035 domain-containing protein" evidence="2">
    <location>
        <begin position="28"/>
        <end position="211"/>
    </location>
</feature>
<feature type="signal peptide" evidence="2">
    <location>
        <begin position="1"/>
        <end position="27"/>
    </location>
</feature>
<evidence type="ECO:0000313" key="3">
    <source>
        <dbReference type="EMBL" id="MDQ0474953.1"/>
    </source>
</evidence>
<keyword evidence="2" id="KW-0732">Signal</keyword>
<accession>A0ABU0JKZ9</accession>
<evidence type="ECO:0000256" key="1">
    <source>
        <dbReference type="SAM" id="MobiDB-lite"/>
    </source>
</evidence>
<keyword evidence="4" id="KW-1185">Reference proteome</keyword>
<feature type="compositionally biased region" description="Basic and acidic residues" evidence="1">
    <location>
        <begin position="77"/>
        <end position="95"/>
    </location>
</feature>
<evidence type="ECO:0000313" key="4">
    <source>
        <dbReference type="Proteomes" id="UP001242480"/>
    </source>
</evidence>
<feature type="region of interest" description="Disordered" evidence="1">
    <location>
        <begin position="147"/>
        <end position="204"/>
    </location>
</feature>
<dbReference type="RefSeq" id="WP_307285453.1">
    <property type="nucleotide sequence ID" value="NZ_JAUSVX010000028.1"/>
</dbReference>
<proteinExistence type="predicted"/>
<feature type="region of interest" description="Disordered" evidence="1">
    <location>
        <begin position="54"/>
        <end position="128"/>
    </location>
</feature>